<reference evidence="1" key="1">
    <citation type="submission" date="2020-08" db="EMBL/GenBank/DDBJ databases">
        <title>Ramlibacter sp. GTP1 16S ribosomal RNA gene genome sequencing and assembly.</title>
        <authorList>
            <person name="Kang M."/>
        </authorList>
    </citation>
    <scope>NUCLEOTIDE SEQUENCE</scope>
    <source>
        <strain evidence="1">GTP1</strain>
    </source>
</reference>
<proteinExistence type="predicted"/>
<evidence type="ECO:0000313" key="1">
    <source>
        <dbReference type="EMBL" id="MBC5764261.1"/>
    </source>
</evidence>
<accession>A0A923M7J2</accession>
<dbReference type="RefSeq" id="WP_187080739.1">
    <property type="nucleotide sequence ID" value="NZ_JACORU010000002.1"/>
</dbReference>
<dbReference type="AlphaFoldDB" id="A0A923M7J2"/>
<name>A0A923M7J2_9BURK</name>
<comment type="caution">
    <text evidence="1">The sequence shown here is derived from an EMBL/GenBank/DDBJ whole genome shotgun (WGS) entry which is preliminary data.</text>
</comment>
<dbReference type="EMBL" id="JACORU010000002">
    <property type="protein sequence ID" value="MBC5764261.1"/>
    <property type="molecule type" value="Genomic_DNA"/>
</dbReference>
<sequence>MNLIVSTRIEDRHLRFEVQGQWRYNDALNLAYQVKAAAMREDVDDVLIDLRRLTRSPHAHGKFLVCDRLRRALPPSMRVALLAPVEMVDLEARQDPLQAKVVLFASERAALMWLGGIHAAIKNPSVLRAEGQAAGKET</sequence>
<keyword evidence="2" id="KW-1185">Reference proteome</keyword>
<organism evidence="1 2">
    <name type="scientific">Ramlibacter albus</name>
    <dbReference type="NCBI Taxonomy" id="2079448"/>
    <lineage>
        <taxon>Bacteria</taxon>
        <taxon>Pseudomonadati</taxon>
        <taxon>Pseudomonadota</taxon>
        <taxon>Betaproteobacteria</taxon>
        <taxon>Burkholderiales</taxon>
        <taxon>Comamonadaceae</taxon>
        <taxon>Ramlibacter</taxon>
    </lineage>
</organism>
<evidence type="ECO:0000313" key="2">
    <source>
        <dbReference type="Proteomes" id="UP000596827"/>
    </source>
</evidence>
<protein>
    <submittedName>
        <fullName evidence="1">Uncharacterized protein</fullName>
    </submittedName>
</protein>
<gene>
    <name evidence="1" type="ORF">H8R02_07365</name>
</gene>
<dbReference type="Proteomes" id="UP000596827">
    <property type="component" value="Unassembled WGS sequence"/>
</dbReference>